<proteinExistence type="predicted"/>
<protein>
    <submittedName>
        <fullName evidence="2">Uncharacterized protein</fullName>
    </submittedName>
</protein>
<feature type="signal peptide" evidence="1">
    <location>
        <begin position="1"/>
        <end position="17"/>
    </location>
</feature>
<keyword evidence="1" id="KW-0732">Signal</keyword>
<dbReference type="KEGG" id="phao:HF685_02230"/>
<name>A0A6H2DJU9_9SPHN</name>
<sequence length="113" mass="12100">MFTLYGFALLSSVAAFATDAEATRVNYSNCLTDFTVEHLDLKSSSNVFKKAAPSACANERSAMLAAIKKDEKQFGSSEAEATEFATEEVDGVLQSFVDGYSGYLSSSTKPVKS</sequence>
<dbReference type="RefSeq" id="WP_168818107.1">
    <property type="nucleotide sequence ID" value="NZ_CP051217.1"/>
</dbReference>
<reference evidence="2 3" key="1">
    <citation type="submission" date="2020-04" db="EMBL/GenBank/DDBJ databases">
        <title>Genome sequence for Sphingorhabdus sp. strain M1.</title>
        <authorList>
            <person name="Park S.-J."/>
        </authorList>
    </citation>
    <scope>NUCLEOTIDE SEQUENCE [LARGE SCALE GENOMIC DNA]</scope>
    <source>
        <strain evidence="2 3">JK6</strain>
    </source>
</reference>
<organism evidence="2 3">
    <name type="scientific">Parasphingorhabdus halotolerans</name>
    <dbReference type="NCBI Taxonomy" id="2725558"/>
    <lineage>
        <taxon>Bacteria</taxon>
        <taxon>Pseudomonadati</taxon>
        <taxon>Pseudomonadota</taxon>
        <taxon>Alphaproteobacteria</taxon>
        <taxon>Sphingomonadales</taxon>
        <taxon>Sphingomonadaceae</taxon>
        <taxon>Parasphingorhabdus</taxon>
    </lineage>
</organism>
<evidence type="ECO:0000256" key="1">
    <source>
        <dbReference type="SAM" id="SignalP"/>
    </source>
</evidence>
<feature type="chain" id="PRO_5026112091" evidence="1">
    <location>
        <begin position="18"/>
        <end position="113"/>
    </location>
</feature>
<gene>
    <name evidence="2" type="ORF">HF685_02230</name>
</gene>
<accession>A0A6H2DJU9</accession>
<dbReference type="EMBL" id="CP051217">
    <property type="protein sequence ID" value="QJB68263.1"/>
    <property type="molecule type" value="Genomic_DNA"/>
</dbReference>
<dbReference type="Proteomes" id="UP000501600">
    <property type="component" value="Chromosome"/>
</dbReference>
<keyword evidence="3" id="KW-1185">Reference proteome</keyword>
<dbReference type="AlphaFoldDB" id="A0A6H2DJU9"/>
<evidence type="ECO:0000313" key="3">
    <source>
        <dbReference type="Proteomes" id="UP000501600"/>
    </source>
</evidence>
<evidence type="ECO:0000313" key="2">
    <source>
        <dbReference type="EMBL" id="QJB68263.1"/>
    </source>
</evidence>